<keyword evidence="2" id="KW-1185">Reference proteome</keyword>
<dbReference type="EMBL" id="CM007369">
    <property type="protein sequence ID" value="OIW05078.1"/>
    <property type="molecule type" value="Genomic_DNA"/>
</dbReference>
<accession>A0A1J7GX81</accession>
<protein>
    <submittedName>
        <fullName evidence="1">Uncharacterized protein</fullName>
    </submittedName>
</protein>
<evidence type="ECO:0000313" key="1">
    <source>
        <dbReference type="EMBL" id="OIW05078.1"/>
    </source>
</evidence>
<organism evidence="1 2">
    <name type="scientific">Lupinus angustifolius</name>
    <name type="common">Narrow-leaved blue lupine</name>
    <dbReference type="NCBI Taxonomy" id="3871"/>
    <lineage>
        <taxon>Eukaryota</taxon>
        <taxon>Viridiplantae</taxon>
        <taxon>Streptophyta</taxon>
        <taxon>Embryophyta</taxon>
        <taxon>Tracheophyta</taxon>
        <taxon>Spermatophyta</taxon>
        <taxon>Magnoliopsida</taxon>
        <taxon>eudicotyledons</taxon>
        <taxon>Gunneridae</taxon>
        <taxon>Pentapetalae</taxon>
        <taxon>rosids</taxon>
        <taxon>fabids</taxon>
        <taxon>Fabales</taxon>
        <taxon>Fabaceae</taxon>
        <taxon>Papilionoideae</taxon>
        <taxon>50 kb inversion clade</taxon>
        <taxon>genistoids sensu lato</taxon>
        <taxon>core genistoids</taxon>
        <taxon>Genisteae</taxon>
        <taxon>Lupinus</taxon>
    </lineage>
</organism>
<dbReference type="Gramene" id="OIW05078">
    <property type="protein sequence ID" value="OIW05078"/>
    <property type="gene ID" value="TanjilG_06214"/>
</dbReference>
<reference evidence="1 2" key="1">
    <citation type="journal article" date="2017" name="Plant Biotechnol. J.">
        <title>A comprehensive draft genome sequence for lupin (Lupinus angustifolius), an emerging health food: insights into plant-microbe interactions and legume evolution.</title>
        <authorList>
            <person name="Hane J.K."/>
            <person name="Ming Y."/>
            <person name="Kamphuis L.G."/>
            <person name="Nelson M.N."/>
            <person name="Garg G."/>
            <person name="Atkins C.A."/>
            <person name="Bayer P.E."/>
            <person name="Bravo A."/>
            <person name="Bringans S."/>
            <person name="Cannon S."/>
            <person name="Edwards D."/>
            <person name="Foley R."/>
            <person name="Gao L.L."/>
            <person name="Harrison M.J."/>
            <person name="Huang W."/>
            <person name="Hurgobin B."/>
            <person name="Li S."/>
            <person name="Liu C.W."/>
            <person name="McGrath A."/>
            <person name="Morahan G."/>
            <person name="Murray J."/>
            <person name="Weller J."/>
            <person name="Jian J."/>
            <person name="Singh K.B."/>
        </authorList>
    </citation>
    <scope>NUCLEOTIDE SEQUENCE [LARGE SCALE GENOMIC DNA]</scope>
    <source>
        <strain evidence="2">cv. Tanjil</strain>
        <tissue evidence="1">Whole plant</tissue>
    </source>
</reference>
<dbReference type="InterPro" id="IPR017451">
    <property type="entry name" value="F-box-assoc_interact_dom"/>
</dbReference>
<sequence>MSSSPPHAAARDSILTASAASSSVATALESRDEYFVIMAWIQNLQGGLLGVKCFEFLSMKTFSCLQVDATSLPYTKHQNWKQTDFAFVDGAIHWLATSDNGQSIKSVIAFDFIESNVSDIPLPQDDFVKDPRVNSLRLEVFGGCLCLLNGPEKQPSFAEIWKLKEYKVKSSWTKYNYVPSYVIPQCSFTPIYFTKGGEIVGLNQKLNLVKLNQKGERLYGYDNHFFRKHDFHIYTESLLSLSSESRLSV</sequence>
<gene>
    <name evidence="1" type="ORF">TanjilG_06214</name>
</gene>
<evidence type="ECO:0000313" key="2">
    <source>
        <dbReference type="Proteomes" id="UP000188354"/>
    </source>
</evidence>
<dbReference type="Proteomes" id="UP000188354">
    <property type="component" value="Chromosome LG09"/>
</dbReference>
<dbReference type="OMA" id="VIMAWIQ"/>
<proteinExistence type="predicted"/>
<dbReference type="NCBIfam" id="TIGR01640">
    <property type="entry name" value="F_box_assoc_1"/>
    <property type="match status" value="1"/>
</dbReference>
<dbReference type="AlphaFoldDB" id="A0A1J7GX81"/>
<name>A0A1J7GX81_LUPAN</name>